<reference evidence="2" key="1">
    <citation type="submission" date="2020-09" db="EMBL/GenBank/DDBJ databases">
        <authorList>
            <person name="Blom J."/>
        </authorList>
    </citation>
    <scope>NUCLEOTIDE SEQUENCE</scope>
    <source>
        <strain evidence="2">No.66</strain>
    </source>
</reference>
<evidence type="ECO:0000259" key="1">
    <source>
        <dbReference type="Pfam" id="PF00535"/>
    </source>
</evidence>
<dbReference type="Gene3D" id="3.90.550.10">
    <property type="entry name" value="Spore Coat Polysaccharide Biosynthesis Protein SpsA, Chain A"/>
    <property type="match status" value="1"/>
</dbReference>
<proteinExistence type="predicted"/>
<dbReference type="Pfam" id="PF00535">
    <property type="entry name" value="Glycos_transf_2"/>
    <property type="match status" value="1"/>
</dbReference>
<keyword evidence="2" id="KW-0328">Glycosyltransferase</keyword>
<dbReference type="PANTHER" id="PTHR22916">
    <property type="entry name" value="GLYCOSYLTRANSFERASE"/>
    <property type="match status" value="1"/>
</dbReference>
<dbReference type="GO" id="GO:0016758">
    <property type="term" value="F:hexosyltransferase activity"/>
    <property type="evidence" value="ECO:0007669"/>
    <property type="project" value="UniProtKB-ARBA"/>
</dbReference>
<dbReference type="EMBL" id="LR882963">
    <property type="protein sequence ID" value="CAD5927453.1"/>
    <property type="molecule type" value="Genomic_DNA"/>
</dbReference>
<dbReference type="EC" id="2.4.-.-" evidence="2"/>
<feature type="domain" description="Glycosyltransferase 2-like" evidence="1">
    <location>
        <begin position="5"/>
        <end position="122"/>
    </location>
</feature>
<gene>
    <name evidence="2" type="ORF">PANO66_01108</name>
</gene>
<keyword evidence="2" id="KW-0808">Transferase</keyword>
<dbReference type="InterPro" id="IPR029044">
    <property type="entry name" value="Nucleotide-diphossugar_trans"/>
</dbReference>
<sequence>MPRVSVIIPTYNCDRFLPEAIDSVLMQTYQDYEIIVVDDGSTDKTRQVLEPYWNKICYVYQDNQGVAAARNRGIKIAQGEFVAFLDHDDLFLPNKLALQVECFEAQPQVGMVHTGWRRVNYKREAIQDVEPWHQVPVLDLENWVRWMPILFSAIMFRRGWLEEVGGLNTEYKQVSDVELVQRLVLRGCQTAWVQEITVCYREHDRNDSLNTPLQARECWQVWDKFFTRTDLPTEVCRLEKECRYRNLIWIAWRLYYTGYIEDMVEYLEKSLSYSPYSFTKTVSDWINSLRKYAKEFSYEFDALSLSQSKSWRKMLSYFMES</sequence>
<dbReference type="InterPro" id="IPR001173">
    <property type="entry name" value="Glyco_trans_2-like"/>
</dbReference>
<protein>
    <submittedName>
        <fullName evidence="2">Glycosyltransferase RT0329</fullName>
        <ecNumber evidence="2">2.4.-.-</ecNumber>
    </submittedName>
</protein>
<name>A0AAD1Q0U9_PLAAG</name>
<dbReference type="AlphaFoldDB" id="A0AAD1Q0U9"/>
<dbReference type="Proteomes" id="UP001153761">
    <property type="component" value="Chromosome"/>
</dbReference>
<dbReference type="PANTHER" id="PTHR22916:SF3">
    <property type="entry name" value="UDP-GLCNAC:BETAGAL BETA-1,3-N-ACETYLGLUCOSAMINYLTRANSFERASE-LIKE PROTEIN 1"/>
    <property type="match status" value="1"/>
</dbReference>
<organism evidence="2 3">
    <name type="scientific">Planktothrix agardhii</name>
    <name type="common">Oscillatoria agardhii</name>
    <dbReference type="NCBI Taxonomy" id="1160"/>
    <lineage>
        <taxon>Bacteria</taxon>
        <taxon>Bacillati</taxon>
        <taxon>Cyanobacteriota</taxon>
        <taxon>Cyanophyceae</taxon>
        <taxon>Oscillatoriophycideae</taxon>
        <taxon>Oscillatoriales</taxon>
        <taxon>Microcoleaceae</taxon>
        <taxon>Planktothrix</taxon>
    </lineage>
</organism>
<evidence type="ECO:0000313" key="3">
    <source>
        <dbReference type="Proteomes" id="UP001153761"/>
    </source>
</evidence>
<evidence type="ECO:0000313" key="2">
    <source>
        <dbReference type="EMBL" id="CAD5927453.1"/>
    </source>
</evidence>
<dbReference type="CDD" id="cd00761">
    <property type="entry name" value="Glyco_tranf_GTA_type"/>
    <property type="match status" value="1"/>
</dbReference>
<accession>A0AAD1Q0U9</accession>
<dbReference type="SUPFAM" id="SSF53448">
    <property type="entry name" value="Nucleotide-diphospho-sugar transferases"/>
    <property type="match status" value="1"/>
</dbReference>
<dbReference type="RefSeq" id="WP_254032179.1">
    <property type="nucleotide sequence ID" value="NZ_LR882963.1"/>
</dbReference>